<evidence type="ECO:0000313" key="4">
    <source>
        <dbReference type="EMBL" id="CAD8539986.1"/>
    </source>
</evidence>
<evidence type="ECO:0000259" key="3">
    <source>
        <dbReference type="PROSITE" id="PS50097"/>
    </source>
</evidence>
<accession>A0A7S0J4C3</accession>
<protein>
    <recommendedName>
        <fullName evidence="3">BTB domain-containing protein</fullName>
    </recommendedName>
</protein>
<keyword evidence="1" id="KW-0175">Coiled coil</keyword>
<reference evidence="4" key="1">
    <citation type="submission" date="2021-01" db="EMBL/GenBank/DDBJ databases">
        <authorList>
            <person name="Corre E."/>
            <person name="Pelletier E."/>
            <person name="Niang G."/>
            <person name="Scheremetjew M."/>
            <person name="Finn R."/>
            <person name="Kale V."/>
            <person name="Holt S."/>
            <person name="Cochrane G."/>
            <person name="Meng A."/>
            <person name="Brown T."/>
            <person name="Cohen L."/>
        </authorList>
    </citation>
    <scope>NUCLEOTIDE SEQUENCE</scope>
    <source>
        <strain evidence="4">RCC1130</strain>
    </source>
</reference>
<feature type="coiled-coil region" evidence="1">
    <location>
        <begin position="139"/>
        <end position="166"/>
    </location>
</feature>
<dbReference type="PANTHER" id="PTHR11145">
    <property type="entry name" value="BTB/POZ DOMAIN-CONTAINING ADAPTER FOR CUL3-MEDIATED RHOA DEGRADATION PROTEIN FAMILY MEMBER"/>
    <property type="match status" value="1"/>
</dbReference>
<evidence type="ECO:0000256" key="1">
    <source>
        <dbReference type="SAM" id="Coils"/>
    </source>
</evidence>
<organism evidence="4">
    <name type="scientific">Calcidiscus leptoporus</name>
    <dbReference type="NCBI Taxonomy" id="127549"/>
    <lineage>
        <taxon>Eukaryota</taxon>
        <taxon>Haptista</taxon>
        <taxon>Haptophyta</taxon>
        <taxon>Prymnesiophyceae</taxon>
        <taxon>Coccolithales</taxon>
        <taxon>Calcidiscaceae</taxon>
        <taxon>Calcidiscus</taxon>
    </lineage>
</organism>
<feature type="domain" description="BTB" evidence="3">
    <location>
        <begin position="3"/>
        <end position="74"/>
    </location>
</feature>
<feature type="compositionally biased region" description="Acidic residues" evidence="2">
    <location>
        <begin position="232"/>
        <end position="245"/>
    </location>
</feature>
<dbReference type="GO" id="GO:0051260">
    <property type="term" value="P:protein homooligomerization"/>
    <property type="evidence" value="ECO:0007669"/>
    <property type="project" value="InterPro"/>
</dbReference>
<dbReference type="SUPFAM" id="SSF54695">
    <property type="entry name" value="POZ domain"/>
    <property type="match status" value="1"/>
</dbReference>
<dbReference type="PROSITE" id="PS50097">
    <property type="entry name" value="BTB"/>
    <property type="match status" value="1"/>
</dbReference>
<dbReference type="SMART" id="SM00225">
    <property type="entry name" value="BTB"/>
    <property type="match status" value="1"/>
</dbReference>
<dbReference type="InterPro" id="IPR000210">
    <property type="entry name" value="BTB/POZ_dom"/>
</dbReference>
<proteinExistence type="predicted"/>
<dbReference type="AlphaFoldDB" id="A0A7S0J4C3"/>
<evidence type="ECO:0000256" key="2">
    <source>
        <dbReference type="SAM" id="MobiDB-lite"/>
    </source>
</evidence>
<dbReference type="Pfam" id="PF02214">
    <property type="entry name" value="BTB_2"/>
    <property type="match status" value="1"/>
</dbReference>
<feature type="region of interest" description="Disordered" evidence="2">
    <location>
        <begin position="195"/>
        <end position="254"/>
    </location>
</feature>
<dbReference type="InterPro" id="IPR003131">
    <property type="entry name" value="T1-type_BTB"/>
</dbReference>
<dbReference type="InterPro" id="IPR011333">
    <property type="entry name" value="SKP1/BTB/POZ_sf"/>
</dbReference>
<dbReference type="InterPro" id="IPR045068">
    <property type="entry name" value="BACURD1-3"/>
</dbReference>
<sequence>MGEKVVVNVGGQEFHTLLDTLTASSRYFASMGDSSRWGRAPANGKRRQFFLDADADAFQVVMSYMRSGNTTLPLNEELSSRVVLLARYLGVDGLLDALKASVYREQTGIPAMKRKVSKLKCEFQTLKLLSEKQSRQSQRVAEEEQLNEAKAAYKSKRAKLQAVQKLHGRHSASQRKLHHYLVELLESLEVEEAGALSEEELSESGAGAAVDPLLGDSDDEEEDLVGARGDSDSSDDDESEEVDSEEHEHASDED</sequence>
<dbReference type="EMBL" id="HBER01030416">
    <property type="protein sequence ID" value="CAD8539986.1"/>
    <property type="molecule type" value="Transcribed_RNA"/>
</dbReference>
<name>A0A7S0J4C3_9EUKA</name>
<feature type="compositionally biased region" description="Low complexity" evidence="2">
    <location>
        <begin position="203"/>
        <end position="215"/>
    </location>
</feature>
<gene>
    <name evidence="4" type="ORF">CLEP1334_LOCUS15269</name>
</gene>
<dbReference type="PANTHER" id="PTHR11145:SF8">
    <property type="entry name" value="RE57120P"/>
    <property type="match status" value="1"/>
</dbReference>
<dbReference type="Gene3D" id="3.30.710.10">
    <property type="entry name" value="Potassium Channel Kv1.1, Chain A"/>
    <property type="match status" value="1"/>
</dbReference>